<evidence type="ECO:0000313" key="1">
    <source>
        <dbReference type="EMBL" id="RFM26324.1"/>
    </source>
</evidence>
<dbReference type="Pfam" id="PF00756">
    <property type="entry name" value="Esterase"/>
    <property type="match status" value="1"/>
</dbReference>
<sequence length="397" mass="44871">MICEPYSIQGMVFLTYFQSMKKILAVLFLCSACAPVWAQFSIRFVVNSIATKKQDDIYVTGSFNNWTPDDTKYKLKPFGPTRRVIVLKDMQPGKYEFKFTRGGLDKVETTAKGEDIDNRVVEVAGADVSVDVQIPGWKDDYPDKPKPFTATAQVHWLDSAFAIPQLNRTRRIWVYLPKSYNVTKGKSYPVLYMQDGENLFNEQTAANGEWGVDECLDSLQKITGKECIVVGIAGGAEKRINEYNPYDNAQYGKGEGKQYAEFLARTLKPFVDMHYRTVKDPAHTWVAGSSMGGVISLYAVMKYPDVFGVAGILSPALDTAVGLGADAQQTNWTSMPRFYFYTGGKEGNASVSAMDRLMDVIQKKNRYDTRRSFYPLGEHNEAAWRKEFPAFYRWLVQ</sequence>
<dbReference type="EMBL" id="QTJU01000010">
    <property type="protein sequence ID" value="RFM26324.1"/>
    <property type="molecule type" value="Genomic_DNA"/>
</dbReference>
<dbReference type="Gene3D" id="3.40.50.1820">
    <property type="entry name" value="alpha/beta hydrolase"/>
    <property type="match status" value="1"/>
</dbReference>
<keyword evidence="2" id="KW-1185">Reference proteome</keyword>
<dbReference type="InterPro" id="IPR029058">
    <property type="entry name" value="AB_hydrolase_fold"/>
</dbReference>
<proteinExistence type="predicted"/>
<dbReference type="InterPro" id="IPR050583">
    <property type="entry name" value="Mycobacterial_A85_antigen"/>
</dbReference>
<dbReference type="InterPro" id="IPR000801">
    <property type="entry name" value="Esterase-like"/>
</dbReference>
<dbReference type="PANTHER" id="PTHR48098">
    <property type="entry name" value="ENTEROCHELIN ESTERASE-RELATED"/>
    <property type="match status" value="1"/>
</dbReference>
<dbReference type="SUPFAM" id="SSF53474">
    <property type="entry name" value="alpha/beta-Hydrolases"/>
    <property type="match status" value="1"/>
</dbReference>
<dbReference type="AlphaFoldDB" id="A0A3E1NEU5"/>
<reference evidence="1 2" key="1">
    <citation type="submission" date="2018-08" db="EMBL/GenBank/DDBJ databases">
        <title>Chitinophagaceae sp. K23C18032701, a novel bacterium isolated from forest soil.</title>
        <authorList>
            <person name="Wang C."/>
        </authorList>
    </citation>
    <scope>NUCLEOTIDE SEQUENCE [LARGE SCALE GENOMIC DNA]</scope>
    <source>
        <strain evidence="1 2">K23C18032701</strain>
    </source>
</reference>
<gene>
    <name evidence="1" type="ORF">DXN05_20665</name>
</gene>
<evidence type="ECO:0008006" key="3">
    <source>
        <dbReference type="Google" id="ProtNLM"/>
    </source>
</evidence>
<dbReference type="Gene3D" id="2.60.40.10">
    <property type="entry name" value="Immunoglobulins"/>
    <property type="match status" value="1"/>
</dbReference>
<dbReference type="CDD" id="cd02859">
    <property type="entry name" value="E_set_AMPKbeta_like_N"/>
    <property type="match status" value="1"/>
</dbReference>
<organism evidence="1 2">
    <name type="scientific">Deminuibacter soli</name>
    <dbReference type="NCBI Taxonomy" id="2291815"/>
    <lineage>
        <taxon>Bacteria</taxon>
        <taxon>Pseudomonadati</taxon>
        <taxon>Bacteroidota</taxon>
        <taxon>Chitinophagia</taxon>
        <taxon>Chitinophagales</taxon>
        <taxon>Chitinophagaceae</taxon>
        <taxon>Deminuibacter</taxon>
    </lineage>
</organism>
<evidence type="ECO:0000313" key="2">
    <source>
        <dbReference type="Proteomes" id="UP000261284"/>
    </source>
</evidence>
<dbReference type="InterPro" id="IPR014756">
    <property type="entry name" value="Ig_E-set"/>
</dbReference>
<protein>
    <recommendedName>
        <fullName evidence="3">Phosphonate ABC transporter ATP-binding protein</fullName>
    </recommendedName>
</protein>
<comment type="caution">
    <text evidence="1">The sequence shown here is derived from an EMBL/GenBank/DDBJ whole genome shotgun (WGS) entry which is preliminary data.</text>
</comment>
<dbReference type="Proteomes" id="UP000261284">
    <property type="component" value="Unassembled WGS sequence"/>
</dbReference>
<accession>A0A3E1NEU5</accession>
<dbReference type="PANTHER" id="PTHR48098:SF6">
    <property type="entry name" value="FERRI-BACILLIBACTIN ESTERASE BESA"/>
    <property type="match status" value="1"/>
</dbReference>
<name>A0A3E1NEU5_9BACT</name>
<dbReference type="InterPro" id="IPR013783">
    <property type="entry name" value="Ig-like_fold"/>
</dbReference>
<dbReference type="SUPFAM" id="SSF81296">
    <property type="entry name" value="E set domains"/>
    <property type="match status" value="1"/>
</dbReference>